<dbReference type="SUPFAM" id="SSF53474">
    <property type="entry name" value="alpha/beta-Hydrolases"/>
    <property type="match status" value="1"/>
</dbReference>
<dbReference type="GO" id="GO:0016787">
    <property type="term" value="F:hydrolase activity"/>
    <property type="evidence" value="ECO:0007669"/>
    <property type="project" value="UniProtKB-KW"/>
</dbReference>
<organism evidence="3 4">
    <name type="scientific">Chelatococcus albus</name>
    <dbReference type="NCBI Taxonomy" id="3047466"/>
    <lineage>
        <taxon>Bacteria</taxon>
        <taxon>Pseudomonadati</taxon>
        <taxon>Pseudomonadota</taxon>
        <taxon>Alphaproteobacteria</taxon>
        <taxon>Hyphomicrobiales</taxon>
        <taxon>Chelatococcaceae</taxon>
        <taxon>Chelatococcus</taxon>
    </lineage>
</organism>
<name>A0ABT7AKY0_9HYPH</name>
<proteinExistence type="predicted"/>
<evidence type="ECO:0000256" key="1">
    <source>
        <dbReference type="ARBA" id="ARBA00022801"/>
    </source>
</evidence>
<dbReference type="PRINTS" id="PR00412">
    <property type="entry name" value="EPOXHYDRLASE"/>
</dbReference>
<reference evidence="3 4" key="1">
    <citation type="submission" date="2023-05" db="EMBL/GenBank/DDBJ databases">
        <title>Chelatococcus sp. nov., a moderately thermophilic bacterium isolated from hot spring microbial mat.</title>
        <authorList>
            <person name="Hu C.-J."/>
            <person name="Li W.-J."/>
        </authorList>
    </citation>
    <scope>NUCLEOTIDE SEQUENCE [LARGE SCALE GENOMIC DNA]</scope>
    <source>
        <strain evidence="3 4">SYSU G07232</strain>
    </source>
</reference>
<dbReference type="PANTHER" id="PTHR43798:SF31">
    <property type="entry name" value="AB HYDROLASE SUPERFAMILY PROTEIN YCLE"/>
    <property type="match status" value="1"/>
</dbReference>
<dbReference type="EMBL" id="JASJEV010000016">
    <property type="protein sequence ID" value="MDJ1160038.1"/>
    <property type="molecule type" value="Genomic_DNA"/>
</dbReference>
<accession>A0ABT7AKY0</accession>
<keyword evidence="4" id="KW-1185">Reference proteome</keyword>
<dbReference type="InterPro" id="IPR029058">
    <property type="entry name" value="AB_hydrolase_fold"/>
</dbReference>
<sequence>MTDFRFVADIGAGRPLVLLHGWSAHGGFFAAQHALASAGYRLLVPDLPGHGRDRRPGAALTIAGLAAGLDRFLAARDLSEVVLVGWSMGAIVAFDYLAARGTGRVAGLVVVDMTARIVNDEGWNLGLATGLGPAGAERAAVAMQRDWPRYARRIAPSFFAPGLGADHPLAVFAEMAVADNDPDTLAGLWRSLAAVDHRETVGRLDLPCLVVAGAESQLYRPAATAWLADTLPRGRLLALPGAGHTPHLEQPSAFNAALAAFAELCRAEGVRA</sequence>
<dbReference type="Pfam" id="PF12697">
    <property type="entry name" value="Abhydrolase_6"/>
    <property type="match status" value="1"/>
</dbReference>
<dbReference type="InterPro" id="IPR050266">
    <property type="entry name" value="AB_hydrolase_sf"/>
</dbReference>
<dbReference type="Gene3D" id="3.40.50.1820">
    <property type="entry name" value="alpha/beta hydrolase"/>
    <property type="match status" value="1"/>
</dbReference>
<protein>
    <submittedName>
        <fullName evidence="3">Alpha/beta fold hydrolase</fullName>
    </submittedName>
</protein>
<evidence type="ECO:0000259" key="2">
    <source>
        <dbReference type="Pfam" id="PF12697"/>
    </source>
</evidence>
<evidence type="ECO:0000313" key="4">
    <source>
        <dbReference type="Proteomes" id="UP001321492"/>
    </source>
</evidence>
<evidence type="ECO:0000313" key="3">
    <source>
        <dbReference type="EMBL" id="MDJ1160038.1"/>
    </source>
</evidence>
<feature type="domain" description="AB hydrolase-1" evidence="2">
    <location>
        <begin position="16"/>
        <end position="257"/>
    </location>
</feature>
<comment type="caution">
    <text evidence="3">The sequence shown here is derived from an EMBL/GenBank/DDBJ whole genome shotgun (WGS) entry which is preliminary data.</text>
</comment>
<dbReference type="Proteomes" id="UP001321492">
    <property type="component" value="Unassembled WGS sequence"/>
</dbReference>
<gene>
    <name evidence="3" type="ORF">QNA08_17630</name>
</gene>
<dbReference type="InterPro" id="IPR000639">
    <property type="entry name" value="Epox_hydrolase-like"/>
</dbReference>
<dbReference type="RefSeq" id="WP_283742040.1">
    <property type="nucleotide sequence ID" value="NZ_JASJEV010000016.1"/>
</dbReference>
<keyword evidence="1 3" id="KW-0378">Hydrolase</keyword>
<dbReference type="InterPro" id="IPR000073">
    <property type="entry name" value="AB_hydrolase_1"/>
</dbReference>
<dbReference type="PANTHER" id="PTHR43798">
    <property type="entry name" value="MONOACYLGLYCEROL LIPASE"/>
    <property type="match status" value="1"/>
</dbReference>